<evidence type="ECO:0000256" key="2">
    <source>
        <dbReference type="ARBA" id="ARBA00022884"/>
    </source>
</evidence>
<keyword evidence="1" id="KW-0677">Repeat</keyword>
<dbReference type="InterPro" id="IPR050666">
    <property type="entry name" value="ESRP"/>
</dbReference>
<dbReference type="EMBL" id="GANO01002834">
    <property type="protein sequence ID" value="JAB57037.1"/>
    <property type="molecule type" value="mRNA"/>
</dbReference>
<dbReference type="PANTHER" id="PTHR13976">
    <property type="entry name" value="HETEROGENEOUS NUCLEAR RIBONUCLEOPROTEIN-RELATED"/>
    <property type="match status" value="1"/>
</dbReference>
<feature type="compositionally biased region" description="Gly residues" evidence="4">
    <location>
        <begin position="287"/>
        <end position="319"/>
    </location>
</feature>
<protein>
    <submittedName>
        <fullName evidence="6">Putative heteroproteinous nuclear ribonucleoprotein h2 h</fullName>
    </submittedName>
</protein>
<dbReference type="InterPro" id="IPR012677">
    <property type="entry name" value="Nucleotide-bd_a/b_plait_sf"/>
</dbReference>
<dbReference type="PROSITE" id="PS50102">
    <property type="entry name" value="RRM"/>
    <property type="match status" value="1"/>
</dbReference>
<feature type="compositionally biased region" description="Gly residues" evidence="4">
    <location>
        <begin position="257"/>
        <end position="268"/>
    </location>
</feature>
<feature type="region of interest" description="Disordered" evidence="4">
    <location>
        <begin position="287"/>
        <end position="336"/>
    </location>
</feature>
<proteinExistence type="evidence at transcript level"/>
<sequence>DSFQNGSQNGDNDDGFHIIKLRGLPWNVCVKDILEFLKDVEIQNGEKGVHLLTSPRDGRPNGEAFIQCANEADVNKAFEYNKQVMGHRYIEIFQAKIDEFNYTMRKQNYVQSDTFVKLRGLPYSCTNEDIEQFFEGLEILKDGIHIIMDNRDRATGEAFVQFNSPEDTERALKKSRDKIGHRYIEIFRSTASEARRAKHQRRAAPYDRMDRGFGGGRDSGSGLRGAGYGRNGPPGRFGANRNDRDDFDRGNNFNDFGGNGGGGGGSDRGGIQSLLDFDRFGGNDRGFGGGRDNFGGGRDDFGGGGRGGDDFGGGRGGFNDFGPNNGNNGGGGGGDNNGGKRGYCVHLRGMPFECDEQDIYDFFLPLMPLNCAVNYNSRGRHSGEGDAYFDTHEEARKAMKKHKDKMGTRYIELFFQGDDDRGFDDGNNGGRRPEFVGKKFY</sequence>
<feature type="region of interest" description="Disordered" evidence="4">
    <location>
        <begin position="194"/>
        <end position="275"/>
    </location>
</feature>
<feature type="compositionally biased region" description="Gly residues" evidence="4">
    <location>
        <begin position="212"/>
        <end position="232"/>
    </location>
</feature>
<dbReference type="SUPFAM" id="SSF54928">
    <property type="entry name" value="RNA-binding domain, RBD"/>
    <property type="match status" value="3"/>
</dbReference>
<organism evidence="6">
    <name type="scientific">Corethrella appendiculata</name>
    <dbReference type="NCBI Taxonomy" id="1370023"/>
    <lineage>
        <taxon>Eukaryota</taxon>
        <taxon>Metazoa</taxon>
        <taxon>Ecdysozoa</taxon>
        <taxon>Arthropoda</taxon>
        <taxon>Hexapoda</taxon>
        <taxon>Insecta</taxon>
        <taxon>Pterygota</taxon>
        <taxon>Neoptera</taxon>
        <taxon>Endopterygota</taxon>
        <taxon>Diptera</taxon>
        <taxon>Nematocera</taxon>
        <taxon>Culicoidea</taxon>
        <taxon>Chaoboridae</taxon>
        <taxon>Corethrella</taxon>
    </lineage>
</organism>
<evidence type="ECO:0000256" key="1">
    <source>
        <dbReference type="ARBA" id="ARBA00022737"/>
    </source>
</evidence>
<reference evidence="6" key="1">
    <citation type="journal article" date="2014" name="Insect Biochem. Mol. Biol.">
        <title>An insight into the sialome of the frog biting fly, Corethrella appendiculata.</title>
        <authorList>
            <person name="Ribeiro J.M.C."/>
            <person name="Chagas A.C."/>
            <person name="Pham V.M."/>
            <person name="Lounibos L.P."/>
            <person name="Calvo E."/>
        </authorList>
    </citation>
    <scope>NUCLEOTIDE SEQUENCE</scope>
    <source>
        <tissue evidence="6">Salivary glands</tissue>
    </source>
</reference>
<dbReference type="GO" id="GO:1990904">
    <property type="term" value="C:ribonucleoprotein complex"/>
    <property type="evidence" value="ECO:0007669"/>
    <property type="project" value="UniProtKB-KW"/>
</dbReference>
<dbReference type="InterPro" id="IPR000504">
    <property type="entry name" value="RRM_dom"/>
</dbReference>
<dbReference type="SMART" id="SM00360">
    <property type="entry name" value="RRM"/>
    <property type="match status" value="3"/>
</dbReference>
<name>U5EHY8_9DIPT</name>
<keyword evidence="6" id="KW-0687">Ribonucleoprotein</keyword>
<dbReference type="InterPro" id="IPR035979">
    <property type="entry name" value="RBD_domain_sf"/>
</dbReference>
<feature type="non-terminal residue" evidence="6">
    <location>
        <position position="1"/>
    </location>
</feature>
<evidence type="ECO:0000256" key="4">
    <source>
        <dbReference type="SAM" id="MobiDB-lite"/>
    </source>
</evidence>
<dbReference type="GO" id="GO:0003723">
    <property type="term" value="F:RNA binding"/>
    <property type="evidence" value="ECO:0007669"/>
    <property type="project" value="UniProtKB-UniRule"/>
</dbReference>
<evidence type="ECO:0000313" key="6">
    <source>
        <dbReference type="EMBL" id="JAB57037.1"/>
    </source>
</evidence>
<dbReference type="Gene3D" id="3.30.70.330">
    <property type="match status" value="3"/>
</dbReference>
<evidence type="ECO:0000259" key="5">
    <source>
        <dbReference type="PROSITE" id="PS50102"/>
    </source>
</evidence>
<accession>U5EHY8</accession>
<feature type="domain" description="RRM" evidence="5">
    <location>
        <begin position="114"/>
        <end position="191"/>
    </location>
</feature>
<dbReference type="AlphaFoldDB" id="U5EHY8"/>
<keyword evidence="2 3" id="KW-0694">RNA-binding</keyword>
<feature type="compositionally biased region" description="Gly residues" evidence="4">
    <location>
        <begin position="327"/>
        <end position="336"/>
    </location>
</feature>
<evidence type="ECO:0000256" key="3">
    <source>
        <dbReference type="PROSITE-ProRule" id="PRU00176"/>
    </source>
</evidence>
<dbReference type="Pfam" id="PF00076">
    <property type="entry name" value="RRM_1"/>
    <property type="match status" value="2"/>
</dbReference>